<feature type="region of interest" description="Disordered" evidence="1">
    <location>
        <begin position="32"/>
        <end position="66"/>
    </location>
</feature>
<comment type="caution">
    <text evidence="2">The sequence shown here is derived from an EMBL/GenBank/DDBJ whole genome shotgun (WGS) entry which is preliminary data.</text>
</comment>
<sequence>MNQIIKVAIPIVEDNNLNISEFNNLSDDDLIVSDNDNDDNKTNNIILNETSEPNTEESEDRNSEQG</sequence>
<evidence type="ECO:0000256" key="1">
    <source>
        <dbReference type="SAM" id="MobiDB-lite"/>
    </source>
</evidence>
<dbReference type="AlphaFoldDB" id="A0A397T497"/>
<dbReference type="STRING" id="658196.A0A397T497"/>
<protein>
    <submittedName>
        <fullName evidence="2">Uncharacterized protein</fullName>
    </submittedName>
</protein>
<name>A0A397T497_9GLOM</name>
<evidence type="ECO:0000313" key="2">
    <source>
        <dbReference type="EMBL" id="RIA92642.1"/>
    </source>
</evidence>
<dbReference type="Proteomes" id="UP000265703">
    <property type="component" value="Unassembled WGS sequence"/>
</dbReference>
<keyword evidence="3" id="KW-1185">Reference proteome</keyword>
<proteinExistence type="predicted"/>
<feature type="compositionally biased region" description="Low complexity" evidence="1">
    <location>
        <begin position="42"/>
        <end position="53"/>
    </location>
</feature>
<organism evidence="2 3">
    <name type="scientific">Glomus cerebriforme</name>
    <dbReference type="NCBI Taxonomy" id="658196"/>
    <lineage>
        <taxon>Eukaryota</taxon>
        <taxon>Fungi</taxon>
        <taxon>Fungi incertae sedis</taxon>
        <taxon>Mucoromycota</taxon>
        <taxon>Glomeromycotina</taxon>
        <taxon>Glomeromycetes</taxon>
        <taxon>Glomerales</taxon>
        <taxon>Glomeraceae</taxon>
        <taxon>Glomus</taxon>
    </lineage>
</organism>
<dbReference type="EMBL" id="QKYT01000122">
    <property type="protein sequence ID" value="RIA92642.1"/>
    <property type="molecule type" value="Genomic_DNA"/>
</dbReference>
<gene>
    <name evidence="2" type="ORF">C1645_820479</name>
</gene>
<accession>A0A397T497</accession>
<evidence type="ECO:0000313" key="3">
    <source>
        <dbReference type="Proteomes" id="UP000265703"/>
    </source>
</evidence>
<reference evidence="2 3" key="1">
    <citation type="submission" date="2018-06" db="EMBL/GenBank/DDBJ databases">
        <title>Comparative genomics reveals the genomic features of Rhizophagus irregularis, R. cerebriforme, R. diaphanum and Gigaspora rosea, and their symbiotic lifestyle signature.</title>
        <authorList>
            <person name="Morin E."/>
            <person name="San Clemente H."/>
            <person name="Chen E.C.H."/>
            <person name="De La Providencia I."/>
            <person name="Hainaut M."/>
            <person name="Kuo A."/>
            <person name="Kohler A."/>
            <person name="Murat C."/>
            <person name="Tang N."/>
            <person name="Roy S."/>
            <person name="Loubradou J."/>
            <person name="Henrissat B."/>
            <person name="Grigoriev I.V."/>
            <person name="Corradi N."/>
            <person name="Roux C."/>
            <person name="Martin F.M."/>
        </authorList>
    </citation>
    <scope>NUCLEOTIDE SEQUENCE [LARGE SCALE GENOMIC DNA]</scope>
    <source>
        <strain evidence="2 3">DAOM 227022</strain>
    </source>
</reference>